<organism evidence="4 5">
    <name type="scientific">Vogesella fluminis</name>
    <dbReference type="NCBI Taxonomy" id="1069161"/>
    <lineage>
        <taxon>Bacteria</taxon>
        <taxon>Pseudomonadati</taxon>
        <taxon>Pseudomonadota</taxon>
        <taxon>Betaproteobacteria</taxon>
        <taxon>Neisseriales</taxon>
        <taxon>Chromobacteriaceae</taxon>
        <taxon>Vogesella</taxon>
    </lineage>
</organism>
<accession>A0ABQ3H676</accession>
<dbReference type="PANTHER" id="PTHR45138">
    <property type="entry name" value="REGULATORY COMPONENTS OF SENSORY TRANSDUCTION SYSTEM"/>
    <property type="match status" value="1"/>
</dbReference>
<dbReference type="InterPro" id="IPR050469">
    <property type="entry name" value="Diguanylate_Cyclase"/>
</dbReference>
<reference evidence="5" key="1">
    <citation type="journal article" date="2019" name="Int. J. Syst. Evol. Microbiol.">
        <title>The Global Catalogue of Microorganisms (GCM) 10K type strain sequencing project: providing services to taxonomists for standard genome sequencing and annotation.</title>
        <authorList>
            <consortium name="The Broad Institute Genomics Platform"/>
            <consortium name="The Broad Institute Genome Sequencing Center for Infectious Disease"/>
            <person name="Wu L."/>
            <person name="Ma J."/>
        </authorList>
    </citation>
    <scope>NUCLEOTIDE SEQUENCE [LARGE SCALE GENOMIC DNA]</scope>
    <source>
        <strain evidence="5">KCTC 23713</strain>
    </source>
</reference>
<dbReference type="SMART" id="SM00065">
    <property type="entry name" value="GAF"/>
    <property type="match status" value="1"/>
</dbReference>
<dbReference type="Pfam" id="PF00990">
    <property type="entry name" value="GGDEF"/>
    <property type="match status" value="1"/>
</dbReference>
<proteinExistence type="predicted"/>
<protein>
    <recommendedName>
        <fullName evidence="1">diguanylate cyclase</fullName>
        <ecNumber evidence="1">2.7.7.65</ecNumber>
    </recommendedName>
</protein>
<dbReference type="RefSeq" id="WP_189351922.1">
    <property type="nucleotide sequence ID" value="NZ_BMYP01000003.1"/>
</dbReference>
<dbReference type="Gene3D" id="3.30.70.270">
    <property type="match status" value="1"/>
</dbReference>
<evidence type="ECO:0000313" key="4">
    <source>
        <dbReference type="EMBL" id="GHD71576.1"/>
    </source>
</evidence>
<dbReference type="SUPFAM" id="SSF55073">
    <property type="entry name" value="Nucleotide cyclase"/>
    <property type="match status" value="1"/>
</dbReference>
<dbReference type="InterPro" id="IPR000160">
    <property type="entry name" value="GGDEF_dom"/>
</dbReference>
<dbReference type="InterPro" id="IPR029787">
    <property type="entry name" value="Nucleotide_cyclase"/>
</dbReference>
<dbReference type="PANTHER" id="PTHR45138:SF9">
    <property type="entry name" value="DIGUANYLATE CYCLASE DGCM-RELATED"/>
    <property type="match status" value="1"/>
</dbReference>
<dbReference type="CDD" id="cd01949">
    <property type="entry name" value="GGDEF"/>
    <property type="match status" value="1"/>
</dbReference>
<evidence type="ECO:0000256" key="2">
    <source>
        <dbReference type="ARBA" id="ARBA00034247"/>
    </source>
</evidence>
<comment type="caution">
    <text evidence="4">The sequence shown here is derived from an EMBL/GenBank/DDBJ whole genome shotgun (WGS) entry which is preliminary data.</text>
</comment>
<dbReference type="Proteomes" id="UP000662678">
    <property type="component" value="Unassembled WGS sequence"/>
</dbReference>
<dbReference type="Gene3D" id="3.30.450.40">
    <property type="match status" value="1"/>
</dbReference>
<dbReference type="InterPro" id="IPR043128">
    <property type="entry name" value="Rev_trsase/Diguanyl_cyclase"/>
</dbReference>
<evidence type="ECO:0000256" key="1">
    <source>
        <dbReference type="ARBA" id="ARBA00012528"/>
    </source>
</evidence>
<dbReference type="InterPro" id="IPR029016">
    <property type="entry name" value="GAF-like_dom_sf"/>
</dbReference>
<dbReference type="SUPFAM" id="SSF55781">
    <property type="entry name" value="GAF domain-like"/>
    <property type="match status" value="1"/>
</dbReference>
<gene>
    <name evidence="4" type="ORF">GCM10011419_03490</name>
</gene>
<feature type="domain" description="GGDEF" evidence="3">
    <location>
        <begin position="287"/>
        <end position="419"/>
    </location>
</feature>
<dbReference type="EC" id="2.7.7.65" evidence="1"/>
<dbReference type="SMART" id="SM00267">
    <property type="entry name" value="GGDEF"/>
    <property type="match status" value="1"/>
</dbReference>
<dbReference type="InterPro" id="IPR003018">
    <property type="entry name" value="GAF"/>
</dbReference>
<dbReference type="EMBL" id="BMYP01000003">
    <property type="protein sequence ID" value="GHD71576.1"/>
    <property type="molecule type" value="Genomic_DNA"/>
</dbReference>
<dbReference type="Pfam" id="PF13185">
    <property type="entry name" value="GAF_2"/>
    <property type="match status" value="1"/>
</dbReference>
<dbReference type="PROSITE" id="PS50887">
    <property type="entry name" value="GGDEF"/>
    <property type="match status" value="1"/>
</dbReference>
<dbReference type="NCBIfam" id="TIGR00254">
    <property type="entry name" value="GGDEF"/>
    <property type="match status" value="1"/>
</dbReference>
<comment type="catalytic activity">
    <reaction evidence="2">
        <text>2 GTP = 3',3'-c-di-GMP + 2 diphosphate</text>
        <dbReference type="Rhea" id="RHEA:24898"/>
        <dbReference type="ChEBI" id="CHEBI:33019"/>
        <dbReference type="ChEBI" id="CHEBI:37565"/>
        <dbReference type="ChEBI" id="CHEBI:58805"/>
        <dbReference type="EC" id="2.7.7.65"/>
    </reaction>
</comment>
<name>A0ABQ3H676_9NEIS</name>
<evidence type="ECO:0000259" key="3">
    <source>
        <dbReference type="PROSITE" id="PS50887"/>
    </source>
</evidence>
<evidence type="ECO:0000313" key="5">
    <source>
        <dbReference type="Proteomes" id="UP000662678"/>
    </source>
</evidence>
<keyword evidence="5" id="KW-1185">Reference proteome</keyword>
<sequence length="423" mass="47228">MKREASIAIPDGDLQRLEAYGVAIRQIRSGQFLARQCLSVSGSTVDPANPVDVLGYELAQLAQWLELRFGEFRKILEVSEEISSELFAEKVLDRIYQTFSSLIPYDRIGCALLSENGQRLSAYWARASYENLKINKHYTADMAGSSLETTLVSGKPRIINDLEEYLFYHPDSVSTQLILAEGIHSNLTCPLIANGKPLGFLFFSSCQTNTYRDLHHDIFLQIAGQVSVLIERSLLYQQLFEVNRQLMEAHQQLKEQSMHDALTGVLNRGAIFELLNSHLCEAGRKKRLVAIIMADLDHFKDINDNHGHLAGDAVLHTVATTIEKTLRGYDHVGRYGGEEFLIILSEADVQTACEVAERVRQTVAALAVPCDGDVIRLSLRQGVALSYDDERADRLIARADAALYLAKQEGRNCYRLAPSGIAK</sequence>